<accession>A0ABU3IBP4</accession>
<evidence type="ECO:0000256" key="3">
    <source>
        <dbReference type="ARBA" id="ARBA00022884"/>
    </source>
</evidence>
<keyword evidence="3 6" id="KW-0694">RNA-binding</keyword>
<dbReference type="RefSeq" id="WP_313273446.1">
    <property type="nucleotide sequence ID" value="NZ_JASXSX010000001.1"/>
</dbReference>
<dbReference type="EMBL" id="JASXSX010000001">
    <property type="protein sequence ID" value="MDT3767673.1"/>
    <property type="molecule type" value="Genomic_DNA"/>
</dbReference>
<dbReference type="Pfam" id="PF01029">
    <property type="entry name" value="NusB"/>
    <property type="match status" value="1"/>
</dbReference>
<dbReference type="PANTHER" id="PTHR11078:SF3">
    <property type="entry name" value="ANTITERMINATION NUSB DOMAIN-CONTAINING PROTEIN"/>
    <property type="match status" value="1"/>
</dbReference>
<evidence type="ECO:0000256" key="7">
    <source>
        <dbReference type="SAM" id="MobiDB-lite"/>
    </source>
</evidence>
<dbReference type="InterPro" id="IPR006027">
    <property type="entry name" value="NusB_RsmB_TIM44"/>
</dbReference>
<keyword evidence="10" id="KW-1185">Reference proteome</keyword>
<feature type="compositionally biased region" description="Basic and acidic residues" evidence="7">
    <location>
        <begin position="166"/>
        <end position="185"/>
    </location>
</feature>
<reference evidence="9 10" key="1">
    <citation type="submission" date="2023-06" db="EMBL/GenBank/DDBJ databases">
        <title>Draft genome sequence of Gleimia hominis type strain CCUG 57540T.</title>
        <authorList>
            <person name="Salva-Serra F."/>
            <person name="Cardew S."/>
            <person name="Jensie Markopoulos S."/>
            <person name="Ohlen M."/>
            <person name="Inganas E."/>
            <person name="Svensson-Stadler L."/>
            <person name="Moore E.R.B."/>
        </authorList>
    </citation>
    <scope>NUCLEOTIDE SEQUENCE [LARGE SCALE GENOMIC DNA]</scope>
    <source>
        <strain evidence="9 10">CCUG 57540</strain>
    </source>
</reference>
<dbReference type="InterPro" id="IPR035926">
    <property type="entry name" value="NusB-like_sf"/>
</dbReference>
<keyword evidence="4 6" id="KW-0805">Transcription regulation</keyword>
<dbReference type="NCBIfam" id="TIGR01951">
    <property type="entry name" value="nusB"/>
    <property type="match status" value="1"/>
</dbReference>
<dbReference type="InterPro" id="IPR011605">
    <property type="entry name" value="NusB_fam"/>
</dbReference>
<evidence type="ECO:0000313" key="10">
    <source>
        <dbReference type="Proteomes" id="UP001247542"/>
    </source>
</evidence>
<comment type="function">
    <text evidence="6">Involved in transcription antitermination. Required for transcription of ribosomal RNA (rRNA) genes. Binds specifically to the boxA antiterminator sequence of the ribosomal RNA (rrn) operons.</text>
</comment>
<sequence>MSSKTKSRFTSRTRARKRAVDTLFEAEQRDLGTPGAIRDLLQQRRRVTAAQSPLPEYAIEIVEGVADHLGTIEDLLAQYSTSRPFDRLPSVDRAVLRVGAWEILWNDEVPDVTAIDEAVTIVKEVSTEESPSVVNAMLDAIRKNAAEALQADAALAAAFDAPSEAAHPREEEPVRGGEDAVHGDTADFGEDFDSDRESSGSEWRW</sequence>
<dbReference type="Gene3D" id="1.10.940.10">
    <property type="entry name" value="NusB-like"/>
    <property type="match status" value="1"/>
</dbReference>
<feature type="compositionally biased region" description="Basic and acidic residues" evidence="7">
    <location>
        <begin position="195"/>
        <end position="205"/>
    </location>
</feature>
<feature type="region of interest" description="Disordered" evidence="7">
    <location>
        <begin position="160"/>
        <end position="205"/>
    </location>
</feature>
<keyword evidence="2 6" id="KW-0889">Transcription antitermination</keyword>
<dbReference type="SUPFAM" id="SSF48013">
    <property type="entry name" value="NusB-like"/>
    <property type="match status" value="1"/>
</dbReference>
<evidence type="ECO:0000313" key="9">
    <source>
        <dbReference type="EMBL" id="MDT3767673.1"/>
    </source>
</evidence>
<keyword evidence="5 6" id="KW-0804">Transcription</keyword>
<dbReference type="HAMAP" id="MF_00073">
    <property type="entry name" value="NusB"/>
    <property type="match status" value="1"/>
</dbReference>
<comment type="caution">
    <text evidence="9">The sequence shown here is derived from an EMBL/GenBank/DDBJ whole genome shotgun (WGS) entry which is preliminary data.</text>
</comment>
<evidence type="ECO:0000256" key="2">
    <source>
        <dbReference type="ARBA" id="ARBA00022814"/>
    </source>
</evidence>
<evidence type="ECO:0000256" key="1">
    <source>
        <dbReference type="ARBA" id="ARBA00005952"/>
    </source>
</evidence>
<organism evidence="9 10">
    <name type="scientific">Gleimia hominis</name>
    <dbReference type="NCBI Taxonomy" id="595468"/>
    <lineage>
        <taxon>Bacteria</taxon>
        <taxon>Bacillati</taxon>
        <taxon>Actinomycetota</taxon>
        <taxon>Actinomycetes</taxon>
        <taxon>Actinomycetales</taxon>
        <taxon>Actinomycetaceae</taxon>
        <taxon>Gleimia</taxon>
    </lineage>
</organism>
<protein>
    <recommendedName>
        <fullName evidence="6">Transcription antitermination protein NusB</fullName>
    </recommendedName>
    <alternativeName>
        <fullName evidence="6">Antitermination factor NusB</fullName>
    </alternativeName>
</protein>
<comment type="similarity">
    <text evidence="1 6">Belongs to the NusB family.</text>
</comment>
<evidence type="ECO:0000256" key="6">
    <source>
        <dbReference type="HAMAP-Rule" id="MF_00073"/>
    </source>
</evidence>
<evidence type="ECO:0000256" key="4">
    <source>
        <dbReference type="ARBA" id="ARBA00023015"/>
    </source>
</evidence>
<evidence type="ECO:0000259" key="8">
    <source>
        <dbReference type="Pfam" id="PF01029"/>
    </source>
</evidence>
<feature type="domain" description="NusB/RsmB/TIM44" evidence="8">
    <location>
        <begin position="14"/>
        <end position="142"/>
    </location>
</feature>
<proteinExistence type="inferred from homology"/>
<evidence type="ECO:0000256" key="5">
    <source>
        <dbReference type="ARBA" id="ARBA00023163"/>
    </source>
</evidence>
<dbReference type="PANTHER" id="PTHR11078">
    <property type="entry name" value="N UTILIZATION SUBSTANCE PROTEIN B-RELATED"/>
    <property type="match status" value="1"/>
</dbReference>
<dbReference type="Proteomes" id="UP001247542">
    <property type="component" value="Unassembled WGS sequence"/>
</dbReference>
<name>A0ABU3IBP4_9ACTO</name>
<gene>
    <name evidence="6 9" type="primary">nusB</name>
    <name evidence="9" type="ORF">QS713_06300</name>
</gene>